<dbReference type="GO" id="GO:0005222">
    <property type="term" value="F:intracellularly cAMP-activated cation channel activity"/>
    <property type="evidence" value="ECO:0007669"/>
    <property type="project" value="TreeGrafter"/>
</dbReference>
<evidence type="ECO:0000256" key="3">
    <source>
        <dbReference type="ARBA" id="ARBA00022692"/>
    </source>
</evidence>
<evidence type="ECO:0000256" key="9">
    <source>
        <dbReference type="SAM" id="MobiDB-lite"/>
    </source>
</evidence>
<keyword evidence="6 10" id="KW-0472">Membrane</keyword>
<evidence type="ECO:0000256" key="7">
    <source>
        <dbReference type="ARBA" id="ARBA00023286"/>
    </source>
</evidence>
<feature type="domain" description="Cyclic nucleotide-binding" evidence="11">
    <location>
        <begin position="383"/>
        <end position="463"/>
    </location>
</feature>
<proteinExistence type="predicted"/>
<dbReference type="PANTHER" id="PTHR45638:SF1">
    <property type="entry name" value="CYCLIC NUCLEOTIDE-GATED ION CHANNEL SUBUNIT B, ISOFORM A"/>
    <property type="match status" value="1"/>
</dbReference>
<keyword evidence="3 10" id="KW-0812">Transmembrane</keyword>
<comment type="caution">
    <text evidence="12">The sequence shown here is derived from an EMBL/GenBank/DDBJ whole genome shotgun (WGS) entry which is preliminary data.</text>
</comment>
<evidence type="ECO:0000256" key="6">
    <source>
        <dbReference type="ARBA" id="ARBA00023136"/>
    </source>
</evidence>
<feature type="transmembrane region" description="Helical" evidence="10">
    <location>
        <begin position="184"/>
        <end position="201"/>
    </location>
</feature>
<evidence type="ECO:0000256" key="1">
    <source>
        <dbReference type="ARBA" id="ARBA00004141"/>
    </source>
</evidence>
<dbReference type="Pfam" id="PF00027">
    <property type="entry name" value="cNMP_binding"/>
    <property type="match status" value="1"/>
</dbReference>
<feature type="compositionally biased region" description="Acidic residues" evidence="9">
    <location>
        <begin position="85"/>
        <end position="94"/>
    </location>
</feature>
<keyword evidence="2" id="KW-0813">Transport</keyword>
<dbReference type="SUPFAM" id="SSF51206">
    <property type="entry name" value="cAMP-binding domain-like"/>
    <property type="match status" value="1"/>
</dbReference>
<sequence length="650" mass="74142">METKPRKSIDAVDPQKMARAIERFPSSNLNRSMSNLSLLRIPSRDDRSVSTVSASVVSRLLELRSKFATRTEVIRTQTVQKPEEDVGEDEDECTGTDASKTEENELQLDPHLMGQKEEDKVPWWKRYPDRRLVVRQPYCTACLAPHRKHFVAISDKPLIRIEEPIAEVTEKKAEEKTAEESRSFYLLWLIGVALAVVYNYVSIPLREAFDIYDTLADQFHWYIGNIIADSLYVIDIAVIKPRIEYIDGGIVTTDFNLCAKNYIKSYNFKIDMASLLPLDLFSIFYGREMARFRILRLLKIVDILDSANANKVNYRKTMDAALSCMHHLHAPTEVVDKVRTWFMYNWDQQKTFDENSLFETLPIKLKSDLAISVHFHTLNKVSLFQNCERALIYDMVLKLKPVVFLPMDYICRKGEVGLEMYIVKSGVVEVVGGPNNSIVFVTLKEGSVFGEIRRMLNRDKKKAEEAKKNAEASKKEEEEEDSLHGFELPAQEVVEIIPERPPTPKLMDAVVQALQVTYPENPVVQQFQKRASRASFDVRRPSFRRPSMPPALLSRLASSTKFCTSRPTERTSTQPSTHVSDSEALAVQSVGVAATRTDPPLIVCADDAAEGTEEDSTTERTDSGQDNWVNRLTIERNPIKRFTSYLTKTH</sequence>
<dbReference type="GO" id="GO:0017071">
    <property type="term" value="C:intracellular cyclic nucleotide activated cation channel complex"/>
    <property type="evidence" value="ECO:0007669"/>
    <property type="project" value="TreeGrafter"/>
</dbReference>
<keyword evidence="5" id="KW-0406">Ion transport</keyword>
<dbReference type="InterPro" id="IPR018490">
    <property type="entry name" value="cNMP-bd_dom_sf"/>
</dbReference>
<dbReference type="InterPro" id="IPR014710">
    <property type="entry name" value="RmlC-like_jellyroll"/>
</dbReference>
<evidence type="ECO:0000256" key="10">
    <source>
        <dbReference type="SAM" id="Phobius"/>
    </source>
</evidence>
<dbReference type="GO" id="GO:0005886">
    <property type="term" value="C:plasma membrane"/>
    <property type="evidence" value="ECO:0007669"/>
    <property type="project" value="TreeGrafter"/>
</dbReference>
<keyword evidence="7" id="KW-1071">Ligand-gated ion channel</keyword>
<dbReference type="InterPro" id="IPR050866">
    <property type="entry name" value="CNG_cation_channel"/>
</dbReference>
<protein>
    <recommendedName>
        <fullName evidence="11">Cyclic nucleotide-binding domain-containing protein</fullName>
    </recommendedName>
</protein>
<comment type="subcellular location">
    <subcellularLocation>
        <location evidence="1">Membrane</location>
        <topology evidence="1">Multi-pass membrane protein</topology>
    </subcellularLocation>
</comment>
<dbReference type="EMBL" id="CAXLJL010000734">
    <property type="protein sequence ID" value="CAL5140528.1"/>
    <property type="molecule type" value="Genomic_DNA"/>
</dbReference>
<dbReference type="Gene3D" id="2.60.120.10">
    <property type="entry name" value="Jelly Rolls"/>
    <property type="match status" value="1"/>
</dbReference>
<evidence type="ECO:0000313" key="12">
    <source>
        <dbReference type="EMBL" id="CAL5140528.1"/>
    </source>
</evidence>
<dbReference type="AlphaFoldDB" id="A0AAV2TUK2"/>
<feature type="region of interest" description="Disordered" evidence="9">
    <location>
        <begin position="463"/>
        <end position="484"/>
    </location>
</feature>
<dbReference type="SUPFAM" id="SSF81324">
    <property type="entry name" value="Voltage-gated potassium channels"/>
    <property type="match status" value="1"/>
</dbReference>
<dbReference type="GO" id="GO:0005223">
    <property type="term" value="F:intracellularly cGMP-activated cation channel activity"/>
    <property type="evidence" value="ECO:0007669"/>
    <property type="project" value="TreeGrafter"/>
</dbReference>
<dbReference type="InterPro" id="IPR000595">
    <property type="entry name" value="cNMP-bd_dom"/>
</dbReference>
<evidence type="ECO:0000256" key="4">
    <source>
        <dbReference type="ARBA" id="ARBA00022989"/>
    </source>
</evidence>
<evidence type="ECO:0000256" key="8">
    <source>
        <dbReference type="ARBA" id="ARBA00023303"/>
    </source>
</evidence>
<evidence type="ECO:0000256" key="5">
    <source>
        <dbReference type="ARBA" id="ARBA00023065"/>
    </source>
</evidence>
<feature type="region of interest" description="Disordered" evidence="9">
    <location>
        <begin position="78"/>
        <end position="105"/>
    </location>
</feature>
<dbReference type="FunFam" id="1.10.287.630:FF:000001">
    <property type="entry name" value="Cyclic nucleotide-gated channel alpha 3"/>
    <property type="match status" value="1"/>
</dbReference>
<keyword evidence="8" id="KW-0407">Ion channel</keyword>
<dbReference type="InterPro" id="IPR005821">
    <property type="entry name" value="Ion_trans_dom"/>
</dbReference>
<dbReference type="Gene3D" id="1.10.287.630">
    <property type="entry name" value="Helix hairpin bin"/>
    <property type="match status" value="1"/>
</dbReference>
<dbReference type="Proteomes" id="UP001497525">
    <property type="component" value="Unassembled WGS sequence"/>
</dbReference>
<dbReference type="PANTHER" id="PTHR45638">
    <property type="entry name" value="CYCLIC NUCLEOTIDE-GATED CATION CHANNEL SUBUNIT A"/>
    <property type="match status" value="1"/>
</dbReference>
<name>A0AAV2TUK2_CALDB</name>
<dbReference type="GO" id="GO:0044877">
    <property type="term" value="F:protein-containing complex binding"/>
    <property type="evidence" value="ECO:0007669"/>
    <property type="project" value="TreeGrafter"/>
</dbReference>
<organism evidence="12 13">
    <name type="scientific">Calicophoron daubneyi</name>
    <name type="common">Rumen fluke</name>
    <name type="synonym">Paramphistomum daubneyi</name>
    <dbReference type="NCBI Taxonomy" id="300641"/>
    <lineage>
        <taxon>Eukaryota</taxon>
        <taxon>Metazoa</taxon>
        <taxon>Spiralia</taxon>
        <taxon>Lophotrochozoa</taxon>
        <taxon>Platyhelminthes</taxon>
        <taxon>Trematoda</taxon>
        <taxon>Digenea</taxon>
        <taxon>Plagiorchiida</taxon>
        <taxon>Pronocephalata</taxon>
        <taxon>Paramphistomoidea</taxon>
        <taxon>Paramphistomidae</taxon>
        <taxon>Calicophoron</taxon>
    </lineage>
</organism>
<dbReference type="PROSITE" id="PS50042">
    <property type="entry name" value="CNMP_BINDING_3"/>
    <property type="match status" value="1"/>
</dbReference>
<feature type="compositionally biased region" description="Basic and acidic residues" evidence="9">
    <location>
        <begin position="463"/>
        <end position="476"/>
    </location>
</feature>
<keyword evidence="4 10" id="KW-1133">Transmembrane helix</keyword>
<dbReference type="GO" id="GO:0030553">
    <property type="term" value="F:cGMP binding"/>
    <property type="evidence" value="ECO:0007669"/>
    <property type="project" value="TreeGrafter"/>
</dbReference>
<evidence type="ECO:0000313" key="13">
    <source>
        <dbReference type="Proteomes" id="UP001497525"/>
    </source>
</evidence>
<evidence type="ECO:0000259" key="11">
    <source>
        <dbReference type="PROSITE" id="PS50042"/>
    </source>
</evidence>
<dbReference type="SMART" id="SM00100">
    <property type="entry name" value="cNMP"/>
    <property type="match status" value="1"/>
</dbReference>
<dbReference type="Pfam" id="PF00520">
    <property type="entry name" value="Ion_trans"/>
    <property type="match status" value="1"/>
</dbReference>
<dbReference type="CDD" id="cd00038">
    <property type="entry name" value="CAP_ED"/>
    <property type="match status" value="1"/>
</dbReference>
<reference evidence="12" key="1">
    <citation type="submission" date="2024-06" db="EMBL/GenBank/DDBJ databases">
        <authorList>
            <person name="Liu X."/>
            <person name="Lenzi L."/>
            <person name="Haldenby T S."/>
            <person name="Uol C."/>
        </authorList>
    </citation>
    <scope>NUCLEOTIDE SEQUENCE</scope>
</reference>
<gene>
    <name evidence="12" type="ORF">CDAUBV1_LOCUS15841</name>
</gene>
<accession>A0AAV2TUK2</accession>
<evidence type="ECO:0000256" key="2">
    <source>
        <dbReference type="ARBA" id="ARBA00022448"/>
    </source>
</evidence>